<gene>
    <name evidence="1" type="ORF">M436DRAFT_59461</name>
</gene>
<evidence type="ECO:0000313" key="2">
    <source>
        <dbReference type="Proteomes" id="UP000027730"/>
    </source>
</evidence>
<dbReference type="Proteomes" id="UP000027730">
    <property type="component" value="Unassembled WGS sequence"/>
</dbReference>
<proteinExistence type="predicted"/>
<evidence type="ECO:0000313" key="1">
    <source>
        <dbReference type="EMBL" id="KEQ77468.1"/>
    </source>
</evidence>
<accession>A0A074WW88</accession>
<keyword evidence="2" id="KW-1185">Reference proteome</keyword>
<reference evidence="1 2" key="1">
    <citation type="journal article" date="2014" name="BMC Genomics">
        <title>Genome sequencing of four Aureobasidium pullulans varieties: biotechnological potential, stress tolerance, and description of new species.</title>
        <authorList>
            <person name="Gostin Ar C."/>
            <person name="Ohm R.A."/>
            <person name="Kogej T."/>
            <person name="Sonjak S."/>
            <person name="Turk M."/>
            <person name="Zajc J."/>
            <person name="Zalar P."/>
            <person name="Grube M."/>
            <person name="Sun H."/>
            <person name="Han J."/>
            <person name="Sharma A."/>
            <person name="Chiniquy J."/>
            <person name="Ngan C.Y."/>
            <person name="Lipzen A."/>
            <person name="Barry K."/>
            <person name="Grigoriev I.V."/>
            <person name="Gunde-Cimerman N."/>
        </authorList>
    </citation>
    <scope>NUCLEOTIDE SEQUENCE [LARGE SCALE GENOMIC DNA]</scope>
    <source>
        <strain evidence="1 2">CBS 147.97</strain>
    </source>
</reference>
<dbReference type="OrthoDB" id="10254945at2759"/>
<dbReference type="RefSeq" id="XP_013432042.1">
    <property type="nucleotide sequence ID" value="XM_013576588.1"/>
</dbReference>
<protein>
    <submittedName>
        <fullName evidence="1">Uncharacterized protein</fullName>
    </submittedName>
</protein>
<sequence length="103" mass="11966">MLEIAMPIQSVVWLRTRNPFDLPEEQIHPVLWQDMFVSMTDDDYELLQPALILASAIPDDRTTLHFFHALSDPHHHSWINDQNLDDHDDLDGNSGVGLTEMYR</sequence>
<dbReference type="EMBL" id="KL584702">
    <property type="protein sequence ID" value="KEQ77468.1"/>
    <property type="molecule type" value="Genomic_DNA"/>
</dbReference>
<dbReference type="AlphaFoldDB" id="A0A074WW88"/>
<dbReference type="HOGENOM" id="CLU_2263229_0_0_1"/>
<name>A0A074WW88_9PEZI</name>
<dbReference type="GeneID" id="25412819"/>
<organism evidence="1 2">
    <name type="scientific">Aureobasidium namibiae CBS 147.97</name>
    <dbReference type="NCBI Taxonomy" id="1043004"/>
    <lineage>
        <taxon>Eukaryota</taxon>
        <taxon>Fungi</taxon>
        <taxon>Dikarya</taxon>
        <taxon>Ascomycota</taxon>
        <taxon>Pezizomycotina</taxon>
        <taxon>Dothideomycetes</taxon>
        <taxon>Dothideomycetidae</taxon>
        <taxon>Dothideales</taxon>
        <taxon>Saccotheciaceae</taxon>
        <taxon>Aureobasidium</taxon>
    </lineage>
</organism>